<proteinExistence type="predicted"/>
<evidence type="ECO:0000313" key="3">
    <source>
        <dbReference type="Proteomes" id="UP000308199"/>
    </source>
</evidence>
<dbReference type="EMBL" id="SGPK01000238">
    <property type="protein sequence ID" value="THH05763.1"/>
    <property type="molecule type" value="Genomic_DNA"/>
</dbReference>
<evidence type="ECO:0000313" key="2">
    <source>
        <dbReference type="EMBL" id="THH05763.1"/>
    </source>
</evidence>
<comment type="caution">
    <text evidence="2">The sequence shown here is derived from an EMBL/GenBank/DDBJ whole genome shotgun (WGS) entry which is preliminary data.</text>
</comment>
<dbReference type="SUPFAM" id="SSF101447">
    <property type="entry name" value="Formin homology 2 domain (FH2 domain)"/>
    <property type="match status" value="1"/>
</dbReference>
<dbReference type="AlphaFoldDB" id="A0A4V3XCG7"/>
<reference evidence="2 3" key="1">
    <citation type="submission" date="2019-02" db="EMBL/GenBank/DDBJ databases">
        <title>Genome sequencing of the rare red list fungi Phellinidium pouzarii.</title>
        <authorList>
            <person name="Buettner E."/>
            <person name="Kellner H."/>
        </authorList>
    </citation>
    <scope>NUCLEOTIDE SEQUENCE [LARGE SCALE GENOMIC DNA]</scope>
    <source>
        <strain evidence="2 3">DSM 108285</strain>
    </source>
</reference>
<accession>A0A4V3XCG7</accession>
<evidence type="ECO:0000256" key="1">
    <source>
        <dbReference type="SAM" id="MobiDB-lite"/>
    </source>
</evidence>
<protein>
    <submittedName>
        <fullName evidence="2">Uncharacterized protein</fullName>
    </submittedName>
</protein>
<organism evidence="2 3">
    <name type="scientific">Phellinidium pouzarii</name>
    <dbReference type="NCBI Taxonomy" id="167371"/>
    <lineage>
        <taxon>Eukaryota</taxon>
        <taxon>Fungi</taxon>
        <taxon>Dikarya</taxon>
        <taxon>Basidiomycota</taxon>
        <taxon>Agaricomycotina</taxon>
        <taxon>Agaricomycetes</taxon>
        <taxon>Hymenochaetales</taxon>
        <taxon>Hymenochaetaceae</taxon>
        <taxon>Phellinidium</taxon>
    </lineage>
</organism>
<gene>
    <name evidence="2" type="ORF">EW145_g4559</name>
</gene>
<keyword evidence="3" id="KW-1185">Reference proteome</keyword>
<dbReference type="OrthoDB" id="3335814at2759"/>
<feature type="region of interest" description="Disordered" evidence="1">
    <location>
        <begin position="128"/>
        <end position="147"/>
    </location>
</feature>
<feature type="compositionally biased region" description="Pro residues" evidence="1">
    <location>
        <begin position="133"/>
        <end position="147"/>
    </location>
</feature>
<dbReference type="Proteomes" id="UP000308199">
    <property type="component" value="Unassembled WGS sequence"/>
</dbReference>
<sequence length="454" mass="50956">MLLSPASTDASLPSTGGLWSKLTKKGGPSRDNDKVFQQAQMALQRQRLVTLVFDDMETVRMLPNSFADLESLARDWVKPPPDAHFSLRIPVEFASFQASRFISGPYIWLTSEDSYQIAIMGVQGSRVEILSDAPPPPDEPPPPPPPPVLEMEGVFNLELEKNKMVGIDVMINSDELDMARMEDGTTVAGVFWGKLDIVHDGDTHKMEFSGTRLQDQSYNPDLLVDQRVLSKLTVAAKPTTAKCVLSILAPTLQYCEVNVSFSPAWKLGMTWPPAENYTEDKFKYFLRVHPGGALEHFESESVVTSIYYEAMPDQTMFDPSSLVAPYNSFAMSFNEFLPHINKVLEQLGLTLQGRTHFMNSHISSLVAHKHIAYRFMSPGRLARAIDISVTHDPCVWTRIFLMFRGVSDDEMPDWATAGEKEALTQNWREVVGWSEASKDTQQFRVLEVSILECT</sequence>
<name>A0A4V3XCG7_9AGAM</name>